<proteinExistence type="predicted"/>
<evidence type="ECO:0000313" key="2">
    <source>
        <dbReference type="EMBL" id="SNY52064.1"/>
    </source>
</evidence>
<dbReference type="Proteomes" id="UP000219612">
    <property type="component" value="Unassembled WGS sequence"/>
</dbReference>
<protein>
    <submittedName>
        <fullName evidence="2">Uncharacterized protein</fullName>
    </submittedName>
</protein>
<organism evidence="2 3">
    <name type="scientific">Paractinoplanes atraurantiacus</name>
    <dbReference type="NCBI Taxonomy" id="1036182"/>
    <lineage>
        <taxon>Bacteria</taxon>
        <taxon>Bacillati</taxon>
        <taxon>Actinomycetota</taxon>
        <taxon>Actinomycetes</taxon>
        <taxon>Micromonosporales</taxon>
        <taxon>Micromonosporaceae</taxon>
        <taxon>Paractinoplanes</taxon>
    </lineage>
</organism>
<reference evidence="2 3" key="1">
    <citation type="submission" date="2017-09" db="EMBL/GenBank/DDBJ databases">
        <authorList>
            <person name="Ehlers B."/>
            <person name="Leendertz F.H."/>
        </authorList>
    </citation>
    <scope>NUCLEOTIDE SEQUENCE [LARGE SCALE GENOMIC DNA]</scope>
    <source>
        <strain evidence="2 3">CGMCC 4.6857</strain>
    </source>
</reference>
<feature type="compositionally biased region" description="Low complexity" evidence="1">
    <location>
        <begin position="33"/>
        <end position="49"/>
    </location>
</feature>
<evidence type="ECO:0000313" key="3">
    <source>
        <dbReference type="Proteomes" id="UP000219612"/>
    </source>
</evidence>
<dbReference type="EMBL" id="OBDY01000012">
    <property type="protein sequence ID" value="SNY52064.1"/>
    <property type="molecule type" value="Genomic_DNA"/>
</dbReference>
<sequence>MTETIDGDRSTAVTSRPDDWNQALSWPVPEPTSSSVTARAARSRSRNAALSASFHGSLVNLSRSAAARGP</sequence>
<keyword evidence="3" id="KW-1185">Reference proteome</keyword>
<evidence type="ECO:0000256" key="1">
    <source>
        <dbReference type="SAM" id="MobiDB-lite"/>
    </source>
</evidence>
<dbReference type="AlphaFoldDB" id="A0A285IVP1"/>
<gene>
    <name evidence="2" type="ORF">SAMN05421748_112236</name>
</gene>
<name>A0A285IVP1_9ACTN</name>
<feature type="region of interest" description="Disordered" evidence="1">
    <location>
        <begin position="1"/>
        <end position="49"/>
    </location>
</feature>
<accession>A0A285IVP1</accession>